<feature type="transmembrane region" description="Helical" evidence="1">
    <location>
        <begin position="82"/>
        <end position="102"/>
    </location>
</feature>
<accession>A0A1F6P924</accession>
<name>A0A1F6P924_9BACT</name>
<evidence type="ECO:0008006" key="4">
    <source>
        <dbReference type="Google" id="ProtNLM"/>
    </source>
</evidence>
<keyword evidence="1" id="KW-0812">Transmembrane</keyword>
<evidence type="ECO:0000313" key="3">
    <source>
        <dbReference type="Proteomes" id="UP000176634"/>
    </source>
</evidence>
<protein>
    <recommendedName>
        <fullName evidence="4">DUF5671 domain-containing protein</fullName>
    </recommendedName>
</protein>
<evidence type="ECO:0000313" key="2">
    <source>
        <dbReference type="EMBL" id="OGH92669.1"/>
    </source>
</evidence>
<dbReference type="AlphaFoldDB" id="A0A1F6P924"/>
<evidence type="ECO:0000256" key="1">
    <source>
        <dbReference type="SAM" id="Phobius"/>
    </source>
</evidence>
<sequence>MMVVFSFADAINIALKTWVFTAADKDMYYVPSVCTGPQPLPPGIKEDLSRGPVMSVEECEKQNAISAKQQETNRIAQKQNSVVRDISMIVVGIPLFLIHWNILRRKDENL</sequence>
<comment type="caution">
    <text evidence="2">The sequence shown here is derived from an EMBL/GenBank/DDBJ whole genome shotgun (WGS) entry which is preliminary data.</text>
</comment>
<keyword evidence="1" id="KW-1133">Transmembrane helix</keyword>
<gene>
    <name evidence="2" type="ORF">A2563_03280</name>
</gene>
<dbReference type="Proteomes" id="UP000176634">
    <property type="component" value="Unassembled WGS sequence"/>
</dbReference>
<reference evidence="2 3" key="1">
    <citation type="journal article" date="2016" name="Nat. Commun.">
        <title>Thousands of microbial genomes shed light on interconnected biogeochemical processes in an aquifer system.</title>
        <authorList>
            <person name="Anantharaman K."/>
            <person name="Brown C.T."/>
            <person name="Hug L.A."/>
            <person name="Sharon I."/>
            <person name="Castelle C.J."/>
            <person name="Probst A.J."/>
            <person name="Thomas B.C."/>
            <person name="Singh A."/>
            <person name="Wilkins M.J."/>
            <person name="Karaoz U."/>
            <person name="Brodie E.L."/>
            <person name="Williams K.H."/>
            <person name="Hubbard S.S."/>
            <person name="Banfield J.F."/>
        </authorList>
    </citation>
    <scope>NUCLEOTIDE SEQUENCE [LARGE SCALE GENOMIC DNA]</scope>
</reference>
<keyword evidence="1" id="KW-0472">Membrane</keyword>
<organism evidence="2 3">
    <name type="scientific">Candidatus Magasanikbacteria bacterium RIFOXYD1_FULL_40_23</name>
    <dbReference type="NCBI Taxonomy" id="1798705"/>
    <lineage>
        <taxon>Bacteria</taxon>
        <taxon>Candidatus Magasanikiibacteriota</taxon>
    </lineage>
</organism>
<proteinExistence type="predicted"/>
<dbReference type="EMBL" id="MFRA01000005">
    <property type="protein sequence ID" value="OGH92669.1"/>
    <property type="molecule type" value="Genomic_DNA"/>
</dbReference>